<keyword evidence="2 7" id="KW-0813">Transport</keyword>
<evidence type="ECO:0000256" key="5">
    <source>
        <dbReference type="ARBA" id="ARBA00022989"/>
    </source>
</evidence>
<evidence type="ECO:0000256" key="2">
    <source>
        <dbReference type="ARBA" id="ARBA00022448"/>
    </source>
</evidence>
<feature type="transmembrane region" description="Helical" evidence="7">
    <location>
        <begin position="202"/>
        <end position="226"/>
    </location>
</feature>
<dbReference type="InterPro" id="IPR035906">
    <property type="entry name" value="MetI-like_sf"/>
</dbReference>
<evidence type="ECO:0000313" key="10">
    <source>
        <dbReference type="Proteomes" id="UP000008922"/>
    </source>
</evidence>
<comment type="similarity">
    <text evidence="7">Belongs to the binding-protein-dependent transport system permease family.</text>
</comment>
<dbReference type="RefSeq" id="WP_013558570.1">
    <property type="nucleotide sequence ID" value="NC_014960.1"/>
</dbReference>
<keyword evidence="6 7" id="KW-0472">Membrane</keyword>
<name>E8MZ29_ANATU</name>
<organism evidence="9 10">
    <name type="scientific">Anaerolinea thermophila (strain DSM 14523 / JCM 11388 / NBRC 100420 / UNI-1)</name>
    <dbReference type="NCBI Taxonomy" id="926569"/>
    <lineage>
        <taxon>Bacteria</taxon>
        <taxon>Bacillati</taxon>
        <taxon>Chloroflexota</taxon>
        <taxon>Anaerolineae</taxon>
        <taxon>Anaerolineales</taxon>
        <taxon>Anaerolineaceae</taxon>
        <taxon>Anaerolinea</taxon>
    </lineage>
</organism>
<comment type="subcellular location">
    <subcellularLocation>
        <location evidence="1 7">Cell membrane</location>
        <topology evidence="1 7">Multi-pass membrane protein</topology>
    </subcellularLocation>
</comment>
<evidence type="ECO:0000256" key="7">
    <source>
        <dbReference type="RuleBase" id="RU363032"/>
    </source>
</evidence>
<dbReference type="EMBL" id="AP012029">
    <property type="protein sequence ID" value="BAJ62172.1"/>
    <property type="molecule type" value="Genomic_DNA"/>
</dbReference>
<keyword evidence="10" id="KW-1185">Reference proteome</keyword>
<feature type="transmembrane region" description="Helical" evidence="7">
    <location>
        <begin position="321"/>
        <end position="346"/>
    </location>
</feature>
<dbReference type="InParanoid" id="E8MZ29"/>
<dbReference type="PANTHER" id="PTHR30465">
    <property type="entry name" value="INNER MEMBRANE ABC TRANSPORTER"/>
    <property type="match status" value="1"/>
</dbReference>
<dbReference type="InterPro" id="IPR000515">
    <property type="entry name" value="MetI-like"/>
</dbReference>
<sequence>MTSYLIRRLFQMIIVILVSAAASYALLNLAPGGPLTGLRQMQQNSRFRITEEDFARIRAYFELDLYLPVRFSRWLIGFPSGPVKIFGQELFANVPVGCYKEIQATFQDAKGNFSVRTIGCKEYVYLKDLEGRRVSKGVLRGDFGNSWRLNRDRPVVDLLVSRIPNTVKLMGISTLLALVLGLPLGVYSAIKQYSRFDYIFTSLAFMGSAMPTFFFGILSIMIFSILPNRLGWFYLPAGSATAVRDYTIPLLGTVKAGSGLDQGLHLVLPVFVLTIVSIAGWSRFIRGSMLEVMRQDYVRTARAKGLTERVVIMKHALRNGLIPFVTIVVFTLPGLIGGAIITETIFSWPGMGRLYFLALGDSDYPTAMAILFLTAVLTVIATLLRDILYTIVDPRIRFS</sequence>
<dbReference type="AlphaFoldDB" id="E8MZ29"/>
<feature type="transmembrane region" description="Helical" evidence="7">
    <location>
        <begin position="366"/>
        <end position="388"/>
    </location>
</feature>
<evidence type="ECO:0000259" key="8">
    <source>
        <dbReference type="PROSITE" id="PS50928"/>
    </source>
</evidence>
<evidence type="ECO:0000256" key="3">
    <source>
        <dbReference type="ARBA" id="ARBA00022475"/>
    </source>
</evidence>
<dbReference type="Proteomes" id="UP000008922">
    <property type="component" value="Chromosome"/>
</dbReference>
<feature type="domain" description="ABC transmembrane type-1" evidence="8">
    <location>
        <begin position="163"/>
        <end position="385"/>
    </location>
</feature>
<dbReference type="OrthoDB" id="9772184at2"/>
<dbReference type="GO" id="GO:0005886">
    <property type="term" value="C:plasma membrane"/>
    <property type="evidence" value="ECO:0007669"/>
    <property type="project" value="UniProtKB-SubCell"/>
</dbReference>
<dbReference type="GO" id="GO:0055085">
    <property type="term" value="P:transmembrane transport"/>
    <property type="evidence" value="ECO:0007669"/>
    <property type="project" value="InterPro"/>
</dbReference>
<dbReference type="KEGG" id="atm:ANT_01380"/>
<keyword evidence="4 7" id="KW-0812">Transmembrane</keyword>
<dbReference type="STRING" id="926569.ANT_01380"/>
<feature type="transmembrane region" description="Helical" evidence="7">
    <location>
        <begin position="266"/>
        <end position="285"/>
    </location>
</feature>
<reference evidence="9 10" key="1">
    <citation type="submission" date="2010-12" db="EMBL/GenBank/DDBJ databases">
        <title>Whole genome sequence of Anaerolinea thermophila UNI-1.</title>
        <authorList>
            <person name="Narita-Yamada S."/>
            <person name="Kishi E."/>
            <person name="Watanabe Y."/>
            <person name="Takasaki K."/>
            <person name="Ankai A."/>
            <person name="Oguchi A."/>
            <person name="Fukui S."/>
            <person name="Takahashi M."/>
            <person name="Yashiro I."/>
            <person name="Hosoyama A."/>
            <person name="Sekiguchi Y."/>
            <person name="Hanada S."/>
            <person name="Fujita N."/>
        </authorList>
    </citation>
    <scope>NUCLEOTIDE SEQUENCE [LARGE SCALE GENOMIC DNA]</scope>
    <source>
        <strain evidence="10">DSM 14523 / JCM 11388 / NBRC 100420 / UNI-1</strain>
    </source>
</reference>
<dbReference type="SUPFAM" id="SSF161098">
    <property type="entry name" value="MetI-like"/>
    <property type="match status" value="1"/>
</dbReference>
<keyword evidence="5 7" id="KW-1133">Transmembrane helix</keyword>
<accession>E8MZ29</accession>
<evidence type="ECO:0000256" key="6">
    <source>
        <dbReference type="ARBA" id="ARBA00023136"/>
    </source>
</evidence>
<dbReference type="HOGENOM" id="CLU_036879_1_2_0"/>
<dbReference type="PANTHER" id="PTHR30465:SF0">
    <property type="entry name" value="OLIGOPEPTIDE TRANSPORT SYSTEM PERMEASE PROTEIN APPB"/>
    <property type="match status" value="1"/>
</dbReference>
<evidence type="ECO:0000313" key="9">
    <source>
        <dbReference type="EMBL" id="BAJ62172.1"/>
    </source>
</evidence>
<gene>
    <name evidence="9" type="ordered locus">ANT_01380</name>
</gene>
<keyword evidence="3" id="KW-1003">Cell membrane</keyword>
<dbReference type="PROSITE" id="PS50928">
    <property type="entry name" value="ABC_TM1"/>
    <property type="match status" value="1"/>
</dbReference>
<evidence type="ECO:0000256" key="4">
    <source>
        <dbReference type="ARBA" id="ARBA00022692"/>
    </source>
</evidence>
<dbReference type="Gene3D" id="1.10.3720.10">
    <property type="entry name" value="MetI-like"/>
    <property type="match status" value="1"/>
</dbReference>
<protein>
    <submittedName>
        <fullName evidence="9">ABC transporter permease protein</fullName>
    </submittedName>
</protein>
<feature type="transmembrane region" description="Helical" evidence="7">
    <location>
        <begin position="169"/>
        <end position="190"/>
    </location>
</feature>
<dbReference type="Pfam" id="PF00528">
    <property type="entry name" value="BPD_transp_1"/>
    <property type="match status" value="1"/>
</dbReference>
<feature type="transmembrane region" description="Helical" evidence="7">
    <location>
        <begin position="12"/>
        <end position="30"/>
    </location>
</feature>
<dbReference type="eggNOG" id="COG0601">
    <property type="taxonomic scope" value="Bacteria"/>
</dbReference>
<evidence type="ECO:0000256" key="1">
    <source>
        <dbReference type="ARBA" id="ARBA00004651"/>
    </source>
</evidence>
<dbReference type="CDD" id="cd06261">
    <property type="entry name" value="TM_PBP2"/>
    <property type="match status" value="1"/>
</dbReference>
<proteinExistence type="inferred from homology"/>